<proteinExistence type="predicted"/>
<evidence type="ECO:0000256" key="1">
    <source>
        <dbReference type="SAM" id="MobiDB-lite"/>
    </source>
</evidence>
<gene>
    <name evidence="2" type="ORF">SAMN02745975_03741</name>
</gene>
<protein>
    <submittedName>
        <fullName evidence="2">Uncharacterized protein</fullName>
    </submittedName>
</protein>
<reference evidence="3" key="1">
    <citation type="submission" date="2016-11" db="EMBL/GenBank/DDBJ databases">
        <authorList>
            <person name="Varghese N."/>
            <person name="Submissions S."/>
        </authorList>
    </citation>
    <scope>NUCLEOTIDE SEQUENCE [LARGE SCALE GENOMIC DNA]</scope>
    <source>
        <strain evidence="3">DSM 17957</strain>
    </source>
</reference>
<dbReference type="STRING" id="1121919.SAMN02745975_03741"/>
<feature type="region of interest" description="Disordered" evidence="1">
    <location>
        <begin position="37"/>
        <end position="61"/>
    </location>
</feature>
<feature type="compositionally biased region" description="Basic and acidic residues" evidence="1">
    <location>
        <begin position="49"/>
        <end position="61"/>
    </location>
</feature>
<name>A0A1M6Q1T0_9FIRM</name>
<dbReference type="Proteomes" id="UP000184536">
    <property type="component" value="Unassembled WGS sequence"/>
</dbReference>
<sequence>MSTKIIIAEIFQFEEEERITRLEDLIVRMILEGEDLKDRFQPEEQESDDLIKNHKGDMLHG</sequence>
<evidence type="ECO:0000313" key="2">
    <source>
        <dbReference type="EMBL" id="SHK14133.1"/>
    </source>
</evidence>
<dbReference type="AlphaFoldDB" id="A0A1M6Q1T0"/>
<organism evidence="2 3">
    <name type="scientific">Geosporobacter subterraneus DSM 17957</name>
    <dbReference type="NCBI Taxonomy" id="1121919"/>
    <lineage>
        <taxon>Bacteria</taxon>
        <taxon>Bacillati</taxon>
        <taxon>Bacillota</taxon>
        <taxon>Clostridia</taxon>
        <taxon>Peptostreptococcales</taxon>
        <taxon>Thermotaleaceae</taxon>
        <taxon>Geosporobacter</taxon>
    </lineage>
</organism>
<dbReference type="RefSeq" id="WP_110942692.1">
    <property type="nucleotide sequence ID" value="NZ_FQZV01000079.1"/>
</dbReference>
<accession>A0A1M6Q1T0</accession>
<keyword evidence="3" id="KW-1185">Reference proteome</keyword>
<evidence type="ECO:0000313" key="3">
    <source>
        <dbReference type="Proteomes" id="UP000184536"/>
    </source>
</evidence>
<dbReference type="EMBL" id="FQZV01000079">
    <property type="protein sequence ID" value="SHK14133.1"/>
    <property type="molecule type" value="Genomic_DNA"/>
</dbReference>